<accession>A0A255Z2A0</accession>
<evidence type="ECO:0008006" key="3">
    <source>
        <dbReference type="Google" id="ProtNLM"/>
    </source>
</evidence>
<comment type="caution">
    <text evidence="1">The sequence shown here is derived from an EMBL/GenBank/DDBJ whole genome shotgun (WGS) entry which is preliminary data.</text>
</comment>
<protein>
    <recommendedName>
        <fullName evidence="3">Nucleotidyltransferase</fullName>
    </recommendedName>
</protein>
<reference evidence="1 2" key="1">
    <citation type="submission" date="2017-07" db="EMBL/GenBank/DDBJ databases">
        <title>Niveispirillum cyanobacteriorum sp. nov., isolated from cyanobacterial aggregates in a eutrophic lake.</title>
        <authorList>
            <person name="Cai H."/>
        </authorList>
    </citation>
    <scope>NUCLEOTIDE SEQUENCE [LARGE SCALE GENOMIC DNA]</scope>
    <source>
        <strain evidence="2">TH1-14</strain>
    </source>
</reference>
<dbReference type="PANTHER" id="PTHR34817:SF1">
    <property type="entry name" value="NUCLEOTIDYLTRANSFERASE"/>
    <property type="match status" value="1"/>
</dbReference>
<name>A0A255Z2A0_9PROT</name>
<dbReference type="EMBL" id="NOXU01000027">
    <property type="protein sequence ID" value="OYQ35025.1"/>
    <property type="molecule type" value="Genomic_DNA"/>
</dbReference>
<dbReference type="RefSeq" id="WP_094456187.1">
    <property type="nucleotide sequence ID" value="NZ_NOXU01000027.1"/>
</dbReference>
<evidence type="ECO:0000313" key="2">
    <source>
        <dbReference type="Proteomes" id="UP000216998"/>
    </source>
</evidence>
<dbReference type="Pfam" id="PF10127">
    <property type="entry name" value="RlaP"/>
    <property type="match status" value="1"/>
</dbReference>
<dbReference type="InterPro" id="IPR018775">
    <property type="entry name" value="RlaP"/>
</dbReference>
<dbReference type="Proteomes" id="UP000216998">
    <property type="component" value="Unassembled WGS sequence"/>
</dbReference>
<dbReference type="AlphaFoldDB" id="A0A255Z2A0"/>
<proteinExistence type="predicted"/>
<dbReference type="OrthoDB" id="5148222at2"/>
<evidence type="ECO:0000313" key="1">
    <source>
        <dbReference type="EMBL" id="OYQ35025.1"/>
    </source>
</evidence>
<gene>
    <name evidence="1" type="ORF">CHU95_09995</name>
</gene>
<dbReference type="PANTHER" id="PTHR34817">
    <property type="entry name" value="NUCLEOTIDYLTRANSFERASE"/>
    <property type="match status" value="1"/>
</dbReference>
<organism evidence="1 2">
    <name type="scientific">Niveispirillum lacus</name>
    <dbReference type="NCBI Taxonomy" id="1981099"/>
    <lineage>
        <taxon>Bacteria</taxon>
        <taxon>Pseudomonadati</taxon>
        <taxon>Pseudomonadota</taxon>
        <taxon>Alphaproteobacteria</taxon>
        <taxon>Rhodospirillales</taxon>
        <taxon>Azospirillaceae</taxon>
        <taxon>Niveispirillum</taxon>
    </lineage>
</organism>
<sequence length="333" mass="36851">MQLIVEMHSGSHLYGTSTAQSDLDYKGVFLPTARDILLQRVPATICEGPQKAPGQRNLPGAVDRDLFSLQRYLELLADGQTLALEMLFAPDSAIIGNPHPLWREIQANRHRLLCRKVEAALRYSQRQAHRFGIRGQRVNATAMARDWLREAERSLGPGAPLADADPDKVLEGDHPHIGFVDLQMPGGVQVRHLEVCGKKLSFQASIGNARDVMERLMAEYGRRSLDSAAANGIDWKSMAHAVRIGRQTVELMMTGHITLPRPDAMEILAIRQGQVPVDQVEAIVEDMQQQAENAAGTSHLPEQPDMLFMEELILRAYRAQVCESIGIDGTASD</sequence>
<keyword evidence="2" id="KW-1185">Reference proteome</keyword>